<comment type="caution">
    <text evidence="3">The sequence shown here is derived from an EMBL/GenBank/DDBJ whole genome shotgun (WGS) entry which is preliminary data.</text>
</comment>
<dbReference type="Pfam" id="PF08532">
    <property type="entry name" value="Glyco_hydro_42M"/>
    <property type="match status" value="1"/>
</dbReference>
<organism evidence="3 4">
    <name type="scientific">Paenibacillus whitsoniae</name>
    <dbReference type="NCBI Taxonomy" id="2496558"/>
    <lineage>
        <taxon>Bacteria</taxon>
        <taxon>Bacillati</taxon>
        <taxon>Bacillota</taxon>
        <taxon>Bacilli</taxon>
        <taxon>Bacillales</taxon>
        <taxon>Paenibacillaceae</taxon>
        <taxon>Paenibacillus</taxon>
    </lineage>
</organism>
<evidence type="ECO:0000259" key="1">
    <source>
        <dbReference type="Pfam" id="PF08532"/>
    </source>
</evidence>
<reference evidence="3 4" key="1">
    <citation type="submission" date="2018-12" db="EMBL/GenBank/DDBJ databases">
        <title>Bacillus ochoae sp. nov., Paenibacillus whitsoniae sp. nov., Paenibacillus spiritus sp. nov. Isolated from the Mars Exploration Rover during spacecraft assembly.</title>
        <authorList>
            <person name="Seuylemezian A."/>
            <person name="Vaishampayan P."/>
        </authorList>
    </citation>
    <scope>NUCLEOTIDE SEQUENCE [LARGE SCALE GENOMIC DNA]</scope>
    <source>
        <strain evidence="3 4">MER 54</strain>
    </source>
</reference>
<dbReference type="InterPro" id="IPR003476">
    <property type="entry name" value="Glyco_hydro_42"/>
</dbReference>
<accession>A0A430JDT2</accession>
<dbReference type="AlphaFoldDB" id="A0A430JDT2"/>
<evidence type="ECO:0000313" key="4">
    <source>
        <dbReference type="Proteomes" id="UP000276128"/>
    </source>
</evidence>
<dbReference type="PANTHER" id="PTHR36447:SF1">
    <property type="entry name" value="BETA-GALACTOSIDASE GANA"/>
    <property type="match status" value="1"/>
</dbReference>
<feature type="domain" description="Beta-galactosidase trimerisation" evidence="1">
    <location>
        <begin position="5"/>
        <end position="52"/>
    </location>
</feature>
<dbReference type="PANTHER" id="PTHR36447">
    <property type="entry name" value="BETA-GALACTOSIDASE GANA"/>
    <property type="match status" value="1"/>
</dbReference>
<dbReference type="Gene3D" id="3.40.50.880">
    <property type="match status" value="1"/>
</dbReference>
<sequence length="125" mass="14374">MDSPQTKVVARYTTDYYKDSPAIVRHKVGRGEVIYFGTFFTKENTDQLLNNIPLIDPLEFWVHAPAEVEVVTRNHPSGEIAIFLNYTSHSQFVEFKESVRNCLTTEIVAGKIEIEPYGVRRVQRV</sequence>
<dbReference type="GO" id="GO:0004565">
    <property type="term" value="F:beta-galactosidase activity"/>
    <property type="evidence" value="ECO:0007669"/>
    <property type="project" value="InterPro"/>
</dbReference>
<dbReference type="InterPro" id="IPR013738">
    <property type="entry name" value="Beta_galactosidase_Trimer"/>
</dbReference>
<dbReference type="InterPro" id="IPR013739">
    <property type="entry name" value="Beta_galactosidase_C"/>
</dbReference>
<evidence type="ECO:0000259" key="2">
    <source>
        <dbReference type="Pfam" id="PF08533"/>
    </source>
</evidence>
<protein>
    <recommendedName>
        <fullName evidence="5">Beta-galactosidase trimerisation domain-containing protein</fullName>
    </recommendedName>
</protein>
<keyword evidence="4" id="KW-1185">Reference proteome</keyword>
<dbReference type="RefSeq" id="WP_126141577.1">
    <property type="nucleotide sequence ID" value="NZ_RXHU01000034.1"/>
</dbReference>
<name>A0A430JDT2_9BACL</name>
<dbReference type="GO" id="GO:0006012">
    <property type="term" value="P:galactose metabolic process"/>
    <property type="evidence" value="ECO:0007669"/>
    <property type="project" value="InterPro"/>
</dbReference>
<dbReference type="Gene3D" id="2.60.40.1180">
    <property type="entry name" value="Golgi alpha-mannosidase II"/>
    <property type="match status" value="1"/>
</dbReference>
<dbReference type="InterPro" id="IPR013780">
    <property type="entry name" value="Glyco_hydro_b"/>
</dbReference>
<gene>
    <name evidence="3" type="ORF">EJQ19_12580</name>
</gene>
<proteinExistence type="predicted"/>
<dbReference type="Pfam" id="PF08533">
    <property type="entry name" value="Glyco_hydro_42C"/>
    <property type="match status" value="1"/>
</dbReference>
<dbReference type="Proteomes" id="UP000276128">
    <property type="component" value="Unassembled WGS sequence"/>
</dbReference>
<dbReference type="EMBL" id="RXHU01000034">
    <property type="protein sequence ID" value="RTE09213.1"/>
    <property type="molecule type" value="Genomic_DNA"/>
</dbReference>
<evidence type="ECO:0000313" key="3">
    <source>
        <dbReference type="EMBL" id="RTE09213.1"/>
    </source>
</evidence>
<dbReference type="InterPro" id="IPR029062">
    <property type="entry name" value="Class_I_gatase-like"/>
</dbReference>
<feature type="domain" description="Beta-galactosidase C-terminal" evidence="2">
    <location>
        <begin position="68"/>
        <end position="124"/>
    </location>
</feature>
<evidence type="ECO:0008006" key="5">
    <source>
        <dbReference type="Google" id="ProtNLM"/>
    </source>
</evidence>